<dbReference type="EMBL" id="CP043420">
    <property type="protein sequence ID" value="QEL11997.1"/>
    <property type="molecule type" value="Genomic_DNA"/>
</dbReference>
<organism evidence="1 2">
    <name type="scientific">Kushneria phosphatilytica</name>
    <dbReference type="NCBI Taxonomy" id="657387"/>
    <lineage>
        <taxon>Bacteria</taxon>
        <taxon>Pseudomonadati</taxon>
        <taxon>Pseudomonadota</taxon>
        <taxon>Gammaproteobacteria</taxon>
        <taxon>Oceanospirillales</taxon>
        <taxon>Halomonadaceae</taxon>
        <taxon>Kushneria</taxon>
    </lineage>
</organism>
<dbReference type="RefSeq" id="WP_070978385.1">
    <property type="nucleotide sequence ID" value="NZ_CP043420.1"/>
</dbReference>
<proteinExistence type="predicted"/>
<evidence type="ECO:0000313" key="2">
    <source>
        <dbReference type="Proteomes" id="UP000322553"/>
    </source>
</evidence>
<accession>A0A1S1NVJ0</accession>
<dbReference type="Proteomes" id="UP000322553">
    <property type="component" value="Chromosome"/>
</dbReference>
<protein>
    <submittedName>
        <fullName evidence="1">Uncharacterized protein</fullName>
    </submittedName>
</protein>
<keyword evidence="2" id="KW-1185">Reference proteome</keyword>
<dbReference type="AlphaFoldDB" id="A0A1S1NVJ0"/>
<name>A0A1S1NVJ0_9GAMM</name>
<gene>
    <name evidence="1" type="ORF">FY550_13175</name>
</gene>
<sequence>MARAPAGSLIVGDAGITAQLDNQRIGSIKITILSGKMPFHQGILSKMGNKAVDITTRPFG</sequence>
<dbReference type="KEGG" id="kuy:FY550_13175"/>
<evidence type="ECO:0000313" key="1">
    <source>
        <dbReference type="EMBL" id="QEL11997.1"/>
    </source>
</evidence>
<reference evidence="1 2" key="1">
    <citation type="submission" date="2019-08" db="EMBL/GenBank/DDBJ databases">
        <title>Complete genome sequence of Kushneria sp. YCWA18, a halophilic phosphate-solubilizing bacterium isolated from Daqiao saltern in China.</title>
        <authorList>
            <person name="Du G.-X."/>
            <person name="Qu L.-Y."/>
        </authorList>
    </citation>
    <scope>NUCLEOTIDE SEQUENCE [LARGE SCALE GENOMIC DNA]</scope>
    <source>
        <strain evidence="1 2">YCWA18</strain>
    </source>
</reference>